<dbReference type="PANTHER" id="PTHR11434:SF16">
    <property type="entry name" value="NADH-UBIQUINONE OXIDOREDUCTASE CHAIN 4L"/>
    <property type="match status" value="1"/>
</dbReference>
<dbReference type="EC" id="7.1.1.-" evidence="10"/>
<evidence type="ECO:0000313" key="12">
    <source>
        <dbReference type="Proteomes" id="UP000242753"/>
    </source>
</evidence>
<dbReference type="GO" id="GO:0048038">
    <property type="term" value="F:quinone binding"/>
    <property type="evidence" value="ECO:0007669"/>
    <property type="project" value="UniProtKB-KW"/>
</dbReference>
<keyword evidence="5 10" id="KW-0874">Quinone</keyword>
<dbReference type="Proteomes" id="UP000242753">
    <property type="component" value="Chromosome I"/>
</dbReference>
<organism evidence="11 12">
    <name type="scientific">Candidatus Westeberhardia cardiocondylae</name>
    <dbReference type="NCBI Taxonomy" id="1594731"/>
    <lineage>
        <taxon>Bacteria</taxon>
        <taxon>Pseudomonadati</taxon>
        <taxon>Pseudomonadota</taxon>
        <taxon>Gammaproteobacteria</taxon>
        <taxon>Enterobacterales</taxon>
        <taxon>Enterobacteriaceae</taxon>
        <taxon>ant endosymbionts</taxon>
        <taxon>Candidatus Westeberhardia</taxon>
    </lineage>
</organism>
<dbReference type="GO" id="GO:0030964">
    <property type="term" value="C:NADH dehydrogenase complex"/>
    <property type="evidence" value="ECO:0007669"/>
    <property type="project" value="TreeGrafter"/>
</dbReference>
<evidence type="ECO:0000256" key="8">
    <source>
        <dbReference type="ARBA" id="ARBA00023075"/>
    </source>
</evidence>
<gene>
    <name evidence="10 11" type="primary">nuoK</name>
    <name evidence="11" type="ORF">WEOB_399</name>
</gene>
<comment type="subcellular location">
    <subcellularLocation>
        <location evidence="10">Cell membrane</location>
        <topology evidence="10">Multi-pass membrane protein</topology>
    </subcellularLocation>
    <subcellularLocation>
        <location evidence="1">Membrane</location>
        <topology evidence="1">Multi-pass membrane protein</topology>
    </subcellularLocation>
</comment>
<dbReference type="InterPro" id="IPR039428">
    <property type="entry name" value="NUOK/Mnh_C1-like"/>
</dbReference>
<dbReference type="GO" id="GO:0050136">
    <property type="term" value="F:NADH dehydrogenase (quinone) (non-electrogenic) activity"/>
    <property type="evidence" value="ECO:0007669"/>
    <property type="project" value="UniProtKB-UniRule"/>
</dbReference>
<feature type="transmembrane region" description="Helical" evidence="10">
    <location>
        <begin position="6"/>
        <end position="24"/>
    </location>
</feature>
<keyword evidence="10" id="KW-0520">NAD</keyword>
<dbReference type="AlphaFoldDB" id="A0A0H5BX54"/>
<dbReference type="EMBL" id="LN774881">
    <property type="protein sequence ID" value="CEN32327.1"/>
    <property type="molecule type" value="Genomic_DNA"/>
</dbReference>
<evidence type="ECO:0000256" key="1">
    <source>
        <dbReference type="ARBA" id="ARBA00004141"/>
    </source>
</evidence>
<dbReference type="KEGG" id="wca:WEOB_399"/>
<keyword evidence="9 10" id="KW-0472">Membrane</keyword>
<keyword evidence="3 10" id="KW-0813">Transport</keyword>
<reference evidence="12" key="1">
    <citation type="submission" date="2015-01" db="EMBL/GenBank/DDBJ databases">
        <authorList>
            <person name="Manzano-Marin A."/>
            <person name="Manzano-Marin A."/>
        </authorList>
    </citation>
    <scope>NUCLEOTIDE SEQUENCE [LARGE SCALE GENOMIC DNA]</scope>
    <source>
        <strain evidence="12">obscurior</strain>
    </source>
</reference>
<protein>
    <recommendedName>
        <fullName evidence="10">NADH-quinone oxidoreductase subunit K</fullName>
        <ecNumber evidence="10">7.1.1.-</ecNumber>
    </recommendedName>
    <alternativeName>
        <fullName evidence="10">NADH dehydrogenase I subunit K</fullName>
    </alternativeName>
    <alternativeName>
        <fullName evidence="10">NDH-1 subunit K</fullName>
    </alternativeName>
</protein>
<dbReference type="NCBIfam" id="NF004320">
    <property type="entry name" value="PRK05715.1-2"/>
    <property type="match status" value="1"/>
</dbReference>
<evidence type="ECO:0000256" key="2">
    <source>
        <dbReference type="ARBA" id="ARBA00010519"/>
    </source>
</evidence>
<keyword evidence="8 10" id="KW-0830">Ubiquinone</keyword>
<evidence type="ECO:0000256" key="5">
    <source>
        <dbReference type="ARBA" id="ARBA00022719"/>
    </source>
</evidence>
<name>A0A0H5BX54_9ENTR</name>
<dbReference type="GO" id="GO:0042773">
    <property type="term" value="P:ATP synthesis coupled electron transport"/>
    <property type="evidence" value="ECO:0007669"/>
    <property type="project" value="InterPro"/>
</dbReference>
<dbReference type="HAMAP" id="MF_01456">
    <property type="entry name" value="NDH1_NuoK"/>
    <property type="match status" value="1"/>
</dbReference>
<evidence type="ECO:0000313" key="11">
    <source>
        <dbReference type="EMBL" id="CEN32327.1"/>
    </source>
</evidence>
<comment type="function">
    <text evidence="10">NDH-1 shuttles electrons from NADH, via FMN and iron-sulfur (Fe-S) centers, to quinones in the respiratory chain. The immediate electron acceptor for the enzyme in this species is believed to be ubiquinone. Couples the redox reaction to proton translocation (for every two electrons transferred, four hydrogen ions are translocated across the cytoplasmic membrane), and thus conserves the redox energy in a proton gradient.</text>
</comment>
<dbReference type="STRING" id="1594731.WEOB_399"/>
<accession>A0A0H5BX54</accession>
<proteinExistence type="inferred from homology"/>
<keyword evidence="7 10" id="KW-1133">Transmembrane helix</keyword>
<evidence type="ECO:0000256" key="3">
    <source>
        <dbReference type="ARBA" id="ARBA00022448"/>
    </source>
</evidence>
<keyword evidence="4 10" id="KW-0812">Transmembrane</keyword>
<keyword evidence="6 10" id="KW-1278">Translocase</keyword>
<keyword evidence="10" id="KW-1003">Cell membrane</keyword>
<keyword evidence="12" id="KW-1185">Reference proteome</keyword>
<dbReference type="InterPro" id="IPR001133">
    <property type="entry name" value="NADH_UbQ_OxRdtase_chain4L/K"/>
</dbReference>
<feature type="transmembrane region" description="Helical" evidence="10">
    <location>
        <begin position="59"/>
        <end position="81"/>
    </location>
</feature>
<sequence length="95" mass="10640">MLSLFHISILSTILFIIGFSGTIFCRNLLSIFLSIEIMTNSASIIFVAAGNFWKNIDGQILYITIMTVIASEASIFLILLLQLHKKINTLNIAKY</sequence>
<comment type="subunit">
    <text evidence="10">NDH-1 is composed of 13 different subunits. Subunits NuoA, H, J, K, L, M, N constitute the membrane sector of the complex.</text>
</comment>
<evidence type="ECO:0000256" key="10">
    <source>
        <dbReference type="HAMAP-Rule" id="MF_01456"/>
    </source>
</evidence>
<feature type="transmembrane region" description="Helical" evidence="10">
    <location>
        <begin position="31"/>
        <end position="53"/>
    </location>
</feature>
<evidence type="ECO:0000256" key="7">
    <source>
        <dbReference type="ARBA" id="ARBA00022989"/>
    </source>
</evidence>
<comment type="similarity">
    <text evidence="2 10">Belongs to the complex I subunit 4L family.</text>
</comment>
<comment type="catalytic activity">
    <reaction evidence="10">
        <text>a quinone + NADH + 5 H(+)(in) = a quinol + NAD(+) + 4 H(+)(out)</text>
        <dbReference type="Rhea" id="RHEA:57888"/>
        <dbReference type="ChEBI" id="CHEBI:15378"/>
        <dbReference type="ChEBI" id="CHEBI:24646"/>
        <dbReference type="ChEBI" id="CHEBI:57540"/>
        <dbReference type="ChEBI" id="CHEBI:57945"/>
        <dbReference type="ChEBI" id="CHEBI:132124"/>
    </reaction>
</comment>
<dbReference type="GO" id="GO:0005886">
    <property type="term" value="C:plasma membrane"/>
    <property type="evidence" value="ECO:0007669"/>
    <property type="project" value="UniProtKB-SubCell"/>
</dbReference>
<evidence type="ECO:0000256" key="4">
    <source>
        <dbReference type="ARBA" id="ARBA00022692"/>
    </source>
</evidence>
<dbReference type="Gene3D" id="1.10.287.3510">
    <property type="match status" value="1"/>
</dbReference>
<dbReference type="PANTHER" id="PTHR11434">
    <property type="entry name" value="NADH-UBIQUINONE OXIDOREDUCTASE SUBUNIT ND4L"/>
    <property type="match status" value="1"/>
</dbReference>
<evidence type="ECO:0000256" key="9">
    <source>
        <dbReference type="ARBA" id="ARBA00023136"/>
    </source>
</evidence>
<dbReference type="Pfam" id="PF00420">
    <property type="entry name" value="Oxidored_q2"/>
    <property type="match status" value="1"/>
</dbReference>
<evidence type="ECO:0000256" key="6">
    <source>
        <dbReference type="ARBA" id="ARBA00022967"/>
    </source>
</evidence>